<sequence>MSNDSRSRTPSRRTLLGAMAASAAAGLPLLSAAPAEAAPGGAVDLLHVGSWTLGQVHALRFDPSDATLTSVGPVAQAGSNWLAAHPRKAVLYATGGESGGTVRAFRVDRSTGALEQFGEIATQSTPVNGGLSYIGVDVRSKTLLAADFAAGTVVSVPILRDGGLGAVVSRVQDTGSGPHPRQTGPHAHHVVIDPSGRFALVPDLGADRVFVYRFDRATSTLSDGPSAYATAPGSGPRRVVFHPSGRIVYLLNELTADIQALGWSPEDGVLTHLQSLSTNVPEHTGTTSAAELAISRDGRFVYTSNRGENTLVVFSADRRTGLLTLAQRIPCGGLTPWSFSFHPSGKWLLVANQASSTVNLFGVDPHSGRLTDTGTSVPVPRPACITF</sequence>
<dbReference type="InterPro" id="IPR019405">
    <property type="entry name" value="Lactonase_7-beta_prop"/>
</dbReference>
<reference evidence="3" key="1">
    <citation type="submission" date="2022-10" db="EMBL/GenBank/DDBJ databases">
        <title>The complete genomes of actinobacterial strains from the NBC collection.</title>
        <authorList>
            <person name="Joergensen T.S."/>
            <person name="Alvarez Arevalo M."/>
            <person name="Sterndorff E.B."/>
            <person name="Faurdal D."/>
            <person name="Vuksanovic O."/>
            <person name="Mourched A.-S."/>
            <person name="Charusanti P."/>
            <person name="Shaw S."/>
            <person name="Blin K."/>
            <person name="Weber T."/>
        </authorList>
    </citation>
    <scope>NUCLEOTIDE SEQUENCE</scope>
    <source>
        <strain evidence="3">NBC_00093</strain>
    </source>
</reference>
<dbReference type="Pfam" id="PF10282">
    <property type="entry name" value="Lactonase"/>
    <property type="match status" value="1"/>
</dbReference>
<dbReference type="EMBL" id="CP108222">
    <property type="protein sequence ID" value="WTT16119.1"/>
    <property type="molecule type" value="Genomic_DNA"/>
</dbReference>
<dbReference type="AlphaFoldDB" id="A0AAU1ZUP4"/>
<keyword evidence="2" id="KW-0732">Signal</keyword>
<dbReference type="SUPFAM" id="SSF51004">
    <property type="entry name" value="C-terminal (heme d1) domain of cytochrome cd1-nitrite reductase"/>
    <property type="match status" value="1"/>
</dbReference>
<organism evidence="3">
    <name type="scientific">Streptomyces sp. NBC_00093</name>
    <dbReference type="NCBI Taxonomy" id="2975649"/>
    <lineage>
        <taxon>Bacteria</taxon>
        <taxon>Bacillati</taxon>
        <taxon>Actinomycetota</taxon>
        <taxon>Actinomycetes</taxon>
        <taxon>Kitasatosporales</taxon>
        <taxon>Streptomycetaceae</taxon>
        <taxon>Streptomyces</taxon>
    </lineage>
</organism>
<evidence type="ECO:0000256" key="1">
    <source>
        <dbReference type="ARBA" id="ARBA00005564"/>
    </source>
</evidence>
<proteinExistence type="inferred from homology"/>
<dbReference type="InterPro" id="IPR011048">
    <property type="entry name" value="Haem_d1_sf"/>
</dbReference>
<feature type="signal peptide" evidence="2">
    <location>
        <begin position="1"/>
        <end position="37"/>
    </location>
</feature>
<dbReference type="PANTHER" id="PTHR30344">
    <property type="entry name" value="6-PHOSPHOGLUCONOLACTONASE-RELATED"/>
    <property type="match status" value="1"/>
</dbReference>
<dbReference type="InterPro" id="IPR015943">
    <property type="entry name" value="WD40/YVTN_repeat-like_dom_sf"/>
</dbReference>
<evidence type="ECO:0000313" key="3">
    <source>
        <dbReference type="EMBL" id="WTT16119.1"/>
    </source>
</evidence>
<comment type="similarity">
    <text evidence="1">Belongs to the cycloisomerase 2 family.</text>
</comment>
<feature type="chain" id="PRO_5043468589" evidence="2">
    <location>
        <begin position="38"/>
        <end position="387"/>
    </location>
</feature>
<dbReference type="InterPro" id="IPR006311">
    <property type="entry name" value="TAT_signal"/>
</dbReference>
<accession>A0AAU1ZUP4</accession>
<dbReference type="PANTHER" id="PTHR30344:SF1">
    <property type="entry name" value="6-PHOSPHOGLUCONOLACTONASE"/>
    <property type="match status" value="1"/>
</dbReference>
<dbReference type="InterPro" id="IPR050282">
    <property type="entry name" value="Cycloisomerase_2"/>
</dbReference>
<name>A0AAU1ZUP4_9ACTN</name>
<dbReference type="GO" id="GO:0017057">
    <property type="term" value="F:6-phosphogluconolactonase activity"/>
    <property type="evidence" value="ECO:0007669"/>
    <property type="project" value="TreeGrafter"/>
</dbReference>
<protein>
    <submittedName>
        <fullName evidence="3">Lactonase family protein</fullName>
    </submittedName>
</protein>
<dbReference type="Gene3D" id="2.130.10.10">
    <property type="entry name" value="YVTN repeat-like/Quinoprotein amine dehydrogenase"/>
    <property type="match status" value="1"/>
</dbReference>
<dbReference type="PROSITE" id="PS51318">
    <property type="entry name" value="TAT"/>
    <property type="match status" value="1"/>
</dbReference>
<gene>
    <name evidence="3" type="ORF">OHA22_11540</name>
</gene>
<evidence type="ECO:0000256" key="2">
    <source>
        <dbReference type="SAM" id="SignalP"/>
    </source>
</evidence>